<keyword evidence="4" id="KW-1185">Reference proteome</keyword>
<dbReference type="Gene3D" id="3.40.50.1820">
    <property type="entry name" value="alpha/beta hydrolase"/>
    <property type="match status" value="1"/>
</dbReference>
<evidence type="ECO:0000259" key="1">
    <source>
        <dbReference type="Pfam" id="PF04775"/>
    </source>
</evidence>
<evidence type="ECO:0000313" key="4">
    <source>
        <dbReference type="Proteomes" id="UP001460270"/>
    </source>
</evidence>
<dbReference type="Gene3D" id="2.60.40.2240">
    <property type="entry name" value="Acyl-CoA thioester hydrolase/BAAT N-terminal domain"/>
    <property type="match status" value="1"/>
</dbReference>
<name>A0AAW0N6U7_9GOBI</name>
<dbReference type="InterPro" id="IPR029058">
    <property type="entry name" value="AB_hydrolase_fold"/>
</dbReference>
<dbReference type="InterPro" id="IPR006862">
    <property type="entry name" value="Thio_Ohase/aa_AcTrfase"/>
</dbReference>
<dbReference type="PANTHER" id="PTHR10824">
    <property type="entry name" value="ACYL-COENZYME A THIOESTERASE-RELATED"/>
    <property type="match status" value="1"/>
</dbReference>
<dbReference type="GO" id="GO:0006631">
    <property type="term" value="P:fatty acid metabolic process"/>
    <property type="evidence" value="ECO:0007669"/>
    <property type="project" value="TreeGrafter"/>
</dbReference>
<sequence>MPDEVAKALEHLLRKTLHPLIVCEDLSLGGTYQGVEPVGLLWSLRPVPGSKPGLRMRRANVETPMTVTISVYQGHLSEGFSEHTAVAAVLVERWYMAPGVRRIPVTEYNLTATLFLPPGPGPFPAVLDLWGGGGELVEYRASLLASHGLAALALDYLTNKLTITNGKFMKDDYFEDAYRFLEQHPQIIGSRIAMFGLSLGTTMTLRMVAYSKVMKLRCAVCYSGSHIQPLNGGIEEILKYYSLNEENARTNEKQEMIWRDLILPIPEDPALKVDMGRVQCPLLLVVGLDDQIWPSYVSAMDIKTMMEKAGNSHLLTVVTYPHTGHLIEPPYSPHTRSSLFRTFPSGKIHMVLWGGQTLGHSRAQEDSWKKTLAFLREHLWILLLSALHCTSGCSSPNVYWLPFSTVKSDYFASFASSLYDFETQPALIFSKQSEVVKANADGKGGKVGRV</sequence>
<dbReference type="Pfam" id="PF04775">
    <property type="entry name" value="Bile_Hydr_Trans"/>
    <property type="match status" value="1"/>
</dbReference>
<feature type="domain" description="Acyl-CoA thioester hydrolase/bile acid-CoA amino acid N-acetyltransferase" evidence="1">
    <location>
        <begin position="24"/>
        <end position="107"/>
    </location>
</feature>
<evidence type="ECO:0000259" key="2">
    <source>
        <dbReference type="Pfam" id="PF08840"/>
    </source>
</evidence>
<dbReference type="SUPFAM" id="SSF53474">
    <property type="entry name" value="alpha/beta-Hydrolases"/>
    <property type="match status" value="1"/>
</dbReference>
<dbReference type="InterPro" id="IPR014940">
    <property type="entry name" value="BAAT_C"/>
</dbReference>
<feature type="domain" description="BAAT/Acyl-CoA thioester hydrolase C-terminal" evidence="2">
    <location>
        <begin position="172"/>
        <end position="379"/>
    </location>
</feature>
<dbReference type="GO" id="GO:0006637">
    <property type="term" value="P:acyl-CoA metabolic process"/>
    <property type="evidence" value="ECO:0007669"/>
    <property type="project" value="TreeGrafter"/>
</dbReference>
<organism evidence="3 4">
    <name type="scientific">Mugilogobius chulae</name>
    <name type="common">yellowstripe goby</name>
    <dbReference type="NCBI Taxonomy" id="88201"/>
    <lineage>
        <taxon>Eukaryota</taxon>
        <taxon>Metazoa</taxon>
        <taxon>Chordata</taxon>
        <taxon>Craniata</taxon>
        <taxon>Vertebrata</taxon>
        <taxon>Euteleostomi</taxon>
        <taxon>Actinopterygii</taxon>
        <taxon>Neopterygii</taxon>
        <taxon>Teleostei</taxon>
        <taxon>Neoteleostei</taxon>
        <taxon>Acanthomorphata</taxon>
        <taxon>Gobiaria</taxon>
        <taxon>Gobiiformes</taxon>
        <taxon>Gobioidei</taxon>
        <taxon>Gobiidae</taxon>
        <taxon>Gobionellinae</taxon>
        <taxon>Mugilogobius</taxon>
    </lineage>
</organism>
<dbReference type="PANTHER" id="PTHR10824:SF36">
    <property type="entry name" value="ACYL-COA THIOESTERASE 17-RELATED"/>
    <property type="match status" value="1"/>
</dbReference>
<gene>
    <name evidence="3" type="ORF">WMY93_023264</name>
</gene>
<dbReference type="AlphaFoldDB" id="A0AAW0N6U7"/>
<accession>A0AAW0N6U7</accession>
<evidence type="ECO:0000313" key="3">
    <source>
        <dbReference type="EMBL" id="KAK7891301.1"/>
    </source>
</evidence>
<dbReference type="Pfam" id="PF08840">
    <property type="entry name" value="BAAT_C"/>
    <property type="match status" value="1"/>
</dbReference>
<dbReference type="InterPro" id="IPR042490">
    <property type="entry name" value="Thio_Ohase/BAAT_N"/>
</dbReference>
<proteinExistence type="predicted"/>
<protein>
    <submittedName>
        <fullName evidence="3">Uncharacterized protein</fullName>
    </submittedName>
</protein>
<reference evidence="4" key="1">
    <citation type="submission" date="2024-04" db="EMBL/GenBank/DDBJ databases">
        <title>Salinicola lusitanus LLJ914,a marine bacterium isolated from the Okinawa Trough.</title>
        <authorList>
            <person name="Li J."/>
        </authorList>
    </citation>
    <scope>NUCLEOTIDE SEQUENCE [LARGE SCALE GENOMIC DNA]</scope>
</reference>
<dbReference type="EMBL" id="JBBPFD010000017">
    <property type="protein sequence ID" value="KAK7891301.1"/>
    <property type="molecule type" value="Genomic_DNA"/>
</dbReference>
<dbReference type="GO" id="GO:0047617">
    <property type="term" value="F:fatty acyl-CoA hydrolase activity"/>
    <property type="evidence" value="ECO:0007669"/>
    <property type="project" value="TreeGrafter"/>
</dbReference>
<dbReference type="FunFam" id="3.40.50.1820:FF:000024">
    <property type="entry name" value="acyl-coenzyme A thioesterase 4"/>
    <property type="match status" value="1"/>
</dbReference>
<dbReference type="Proteomes" id="UP001460270">
    <property type="component" value="Unassembled WGS sequence"/>
</dbReference>
<comment type="caution">
    <text evidence="3">The sequence shown here is derived from an EMBL/GenBank/DDBJ whole genome shotgun (WGS) entry which is preliminary data.</text>
</comment>